<name>A0ACA9RP03_9GLOM</name>
<organism evidence="1 2">
    <name type="scientific">Racocetra persica</name>
    <dbReference type="NCBI Taxonomy" id="160502"/>
    <lineage>
        <taxon>Eukaryota</taxon>
        <taxon>Fungi</taxon>
        <taxon>Fungi incertae sedis</taxon>
        <taxon>Mucoromycota</taxon>
        <taxon>Glomeromycotina</taxon>
        <taxon>Glomeromycetes</taxon>
        <taxon>Diversisporales</taxon>
        <taxon>Gigasporaceae</taxon>
        <taxon>Racocetra</taxon>
    </lineage>
</organism>
<reference evidence="1" key="1">
    <citation type="submission" date="2021-06" db="EMBL/GenBank/DDBJ databases">
        <authorList>
            <person name="Kallberg Y."/>
            <person name="Tangrot J."/>
            <person name="Rosling A."/>
        </authorList>
    </citation>
    <scope>NUCLEOTIDE SEQUENCE</scope>
    <source>
        <strain evidence="1">MA461A</strain>
    </source>
</reference>
<protein>
    <submittedName>
        <fullName evidence="1">31353_t:CDS:1</fullName>
    </submittedName>
</protein>
<dbReference type="Proteomes" id="UP000789920">
    <property type="component" value="Unassembled WGS sequence"/>
</dbReference>
<keyword evidence="2" id="KW-1185">Reference proteome</keyword>
<comment type="caution">
    <text evidence="1">The sequence shown here is derived from an EMBL/GenBank/DDBJ whole genome shotgun (WGS) entry which is preliminary data.</text>
</comment>
<evidence type="ECO:0000313" key="1">
    <source>
        <dbReference type="EMBL" id="CAG8801179.1"/>
    </source>
</evidence>
<gene>
    <name evidence="1" type="ORF">RPERSI_LOCUS21064</name>
</gene>
<accession>A0ACA9RP03</accession>
<proteinExistence type="predicted"/>
<feature type="non-terminal residue" evidence="1">
    <location>
        <position position="67"/>
    </location>
</feature>
<dbReference type="EMBL" id="CAJVQC010060820">
    <property type="protein sequence ID" value="CAG8801179.1"/>
    <property type="molecule type" value="Genomic_DNA"/>
</dbReference>
<sequence length="67" mass="7895">MEANSLYKKTKILLAEKIQSFMFGELGEEEQIYLSEREKKVLIEFLQEDSIELIKQLEELSKDKDAL</sequence>
<evidence type="ECO:0000313" key="2">
    <source>
        <dbReference type="Proteomes" id="UP000789920"/>
    </source>
</evidence>